<organism evidence="4 5">
    <name type="scientific">Pseudogymnoascus verrucosus</name>
    <dbReference type="NCBI Taxonomy" id="342668"/>
    <lineage>
        <taxon>Eukaryota</taxon>
        <taxon>Fungi</taxon>
        <taxon>Dikarya</taxon>
        <taxon>Ascomycota</taxon>
        <taxon>Pezizomycotina</taxon>
        <taxon>Leotiomycetes</taxon>
        <taxon>Thelebolales</taxon>
        <taxon>Thelebolaceae</taxon>
        <taxon>Pseudogymnoascus</taxon>
    </lineage>
</organism>
<dbReference type="EMBL" id="KV460227">
    <property type="protein sequence ID" value="OBT96627.1"/>
    <property type="molecule type" value="Genomic_DNA"/>
</dbReference>
<name>A0A1B8GLB8_9PEZI</name>
<dbReference type="GO" id="GO:0000981">
    <property type="term" value="F:DNA-binding transcription factor activity, RNA polymerase II-specific"/>
    <property type="evidence" value="ECO:0007669"/>
    <property type="project" value="InterPro"/>
</dbReference>
<evidence type="ECO:0000256" key="2">
    <source>
        <dbReference type="SAM" id="MobiDB-lite"/>
    </source>
</evidence>
<reference evidence="4 5" key="1">
    <citation type="submission" date="2016-03" db="EMBL/GenBank/DDBJ databases">
        <title>Comparative genomics of Pseudogymnoascus destructans, the fungus causing white-nose syndrome of bats.</title>
        <authorList>
            <person name="Palmer J.M."/>
            <person name="Drees K.P."/>
            <person name="Foster J.T."/>
            <person name="Lindner D.L."/>
        </authorList>
    </citation>
    <scope>NUCLEOTIDE SEQUENCE [LARGE SCALE GENOMIC DNA]</scope>
    <source>
        <strain evidence="4 5">UAMH 10579</strain>
    </source>
</reference>
<evidence type="ECO:0000313" key="4">
    <source>
        <dbReference type="EMBL" id="OBT96627.1"/>
    </source>
</evidence>
<dbReference type="PANTHER" id="PTHR38791:SF5">
    <property type="entry name" value="TRANSCRIPTION FACTOR DBAG-RELATED"/>
    <property type="match status" value="1"/>
</dbReference>
<dbReference type="STRING" id="342668.A0A1B8GLB8"/>
<sequence>MVYCGKPSGACHACRERRTRCDKLPDGCTQCTNAKRMCPGYRAMGDVLFKDVTINVIRKAKAGEVRAKQAALRSSPQSSTPQTPNATADDDSDPSEDGMEVVAQATPLQHFSLVPSVEERATGLFVANYVYALDGYTRGHLDYLTDVFRKDSLDEGLLSSMKAVGLAGFAHTTRSPYLIKNARCQYIKAIQHTNAALRDPSTAKKDATLLTIIILGIFESVTGGSLRSLRDWVAHVMGACDVVKVRGHKGIESISGRRMLLQVTSNLLISCVQKADPVPDDIAELIFTAINTVRTKDLVNNIQSNESAFLVLECMIKFAKLRSDVVHCHETDPLVIYVRCIELDTILENLSNNPPEHWRIHTVFTDAAPDFIYNGRYHINTDYIVSQSWNALRIVRFMLNEIVRDLLTPGATVRDVPTSGATESLPLHTPLTGPEFEAQRLKSIAAMYEAQEGILYSVPQHTDAIPDRGGSGASTNSPVRTVWSDFRDRPGEEKPLAKISGALFLIWPLWFVGINDTASDEIRRFVVRNLRMVGDRMGIKQAYLLADAVESHIELSVSL</sequence>
<dbReference type="AlphaFoldDB" id="A0A1B8GLB8"/>
<proteinExistence type="predicted"/>
<feature type="region of interest" description="Disordered" evidence="2">
    <location>
        <begin position="67"/>
        <end position="98"/>
    </location>
</feature>
<reference evidence="5" key="2">
    <citation type="journal article" date="2018" name="Nat. Commun.">
        <title>Extreme sensitivity to ultraviolet light in the fungal pathogen causing white-nose syndrome of bats.</title>
        <authorList>
            <person name="Palmer J.M."/>
            <person name="Drees K.P."/>
            <person name="Foster J.T."/>
            <person name="Lindner D.L."/>
        </authorList>
    </citation>
    <scope>NUCLEOTIDE SEQUENCE [LARGE SCALE GENOMIC DNA]</scope>
    <source>
        <strain evidence="5">UAMH 10579</strain>
    </source>
</reference>
<dbReference type="PANTHER" id="PTHR38791">
    <property type="entry name" value="ZN(II)2CYS6 TRANSCRIPTION FACTOR (EUROFUNG)-RELATED-RELATED"/>
    <property type="match status" value="1"/>
</dbReference>
<dbReference type="CDD" id="cd00067">
    <property type="entry name" value="GAL4"/>
    <property type="match status" value="1"/>
</dbReference>
<dbReference type="InterPro" id="IPR036864">
    <property type="entry name" value="Zn2-C6_fun-type_DNA-bd_sf"/>
</dbReference>
<accession>A0A1B8GLB8</accession>
<feature type="compositionally biased region" description="Low complexity" evidence="2">
    <location>
        <begin position="74"/>
        <end position="84"/>
    </location>
</feature>
<dbReference type="Pfam" id="PF11951">
    <property type="entry name" value="Fungal_trans_2"/>
    <property type="match status" value="1"/>
</dbReference>
<dbReference type="SUPFAM" id="SSF57701">
    <property type="entry name" value="Zn2/Cys6 DNA-binding domain"/>
    <property type="match status" value="1"/>
</dbReference>
<gene>
    <name evidence="4" type="ORF">VE01_05292</name>
</gene>
<dbReference type="Proteomes" id="UP000091956">
    <property type="component" value="Unassembled WGS sequence"/>
</dbReference>
<evidence type="ECO:0000313" key="5">
    <source>
        <dbReference type="Proteomes" id="UP000091956"/>
    </source>
</evidence>
<keyword evidence="1" id="KW-0539">Nucleus</keyword>
<dbReference type="InterPro" id="IPR053175">
    <property type="entry name" value="DHMBA_Reg_Transcription_Factor"/>
</dbReference>
<dbReference type="RefSeq" id="XP_018130360.1">
    <property type="nucleotide sequence ID" value="XM_018274757.1"/>
</dbReference>
<feature type="compositionally biased region" description="Acidic residues" evidence="2">
    <location>
        <begin position="88"/>
        <end position="98"/>
    </location>
</feature>
<dbReference type="InterPro" id="IPR021858">
    <property type="entry name" value="Fun_TF"/>
</dbReference>
<evidence type="ECO:0000259" key="3">
    <source>
        <dbReference type="PROSITE" id="PS50048"/>
    </source>
</evidence>
<dbReference type="Gene3D" id="4.10.240.10">
    <property type="entry name" value="Zn(2)-C6 fungal-type DNA-binding domain"/>
    <property type="match status" value="1"/>
</dbReference>
<dbReference type="OrthoDB" id="5429770at2759"/>
<dbReference type="PROSITE" id="PS50048">
    <property type="entry name" value="ZN2_CY6_FUNGAL_2"/>
    <property type="match status" value="1"/>
</dbReference>
<feature type="domain" description="Zn(2)-C6 fungal-type" evidence="3">
    <location>
        <begin position="10"/>
        <end position="38"/>
    </location>
</feature>
<dbReference type="GO" id="GO:0008270">
    <property type="term" value="F:zinc ion binding"/>
    <property type="evidence" value="ECO:0007669"/>
    <property type="project" value="InterPro"/>
</dbReference>
<keyword evidence="5" id="KW-1185">Reference proteome</keyword>
<dbReference type="InterPro" id="IPR001138">
    <property type="entry name" value="Zn2Cys6_DnaBD"/>
</dbReference>
<evidence type="ECO:0000256" key="1">
    <source>
        <dbReference type="ARBA" id="ARBA00023242"/>
    </source>
</evidence>
<dbReference type="GeneID" id="28838678"/>
<dbReference type="PROSITE" id="PS00463">
    <property type="entry name" value="ZN2_CY6_FUNGAL_1"/>
    <property type="match status" value="1"/>
</dbReference>
<protein>
    <recommendedName>
        <fullName evidence="3">Zn(2)-C6 fungal-type domain-containing protein</fullName>
    </recommendedName>
</protein>